<dbReference type="RefSeq" id="WP_264319576.1">
    <property type="nucleotide sequence ID" value="NZ_JADEXN010000005.1"/>
</dbReference>
<evidence type="ECO:0000313" key="2">
    <source>
        <dbReference type="Proteomes" id="UP000621799"/>
    </source>
</evidence>
<dbReference type="NCBIfam" id="NF037954">
    <property type="entry name" value="het_cyst_PatD"/>
    <property type="match status" value="1"/>
</dbReference>
<gene>
    <name evidence="1" type="primary">patD</name>
    <name evidence="1" type="ORF">IQ235_00710</name>
</gene>
<reference evidence="1" key="1">
    <citation type="submission" date="2020-10" db="EMBL/GenBank/DDBJ databases">
        <authorList>
            <person name="Castelo-Branco R."/>
            <person name="Eusebio N."/>
            <person name="Adriana R."/>
            <person name="Vieira A."/>
            <person name="Brugerolle De Fraissinette N."/>
            <person name="Rezende De Castro R."/>
            <person name="Schneider M.P."/>
            <person name="Vasconcelos V."/>
            <person name="Leao P.N."/>
        </authorList>
    </citation>
    <scope>NUCLEOTIDE SEQUENCE</scope>
    <source>
        <strain evidence="1">LEGE 11467</strain>
    </source>
</reference>
<comment type="caution">
    <text evidence="1">The sequence shown here is derived from an EMBL/GenBank/DDBJ whole genome shotgun (WGS) entry which is preliminary data.</text>
</comment>
<keyword evidence="2" id="KW-1185">Reference proteome</keyword>
<dbReference type="InterPro" id="IPR047810">
    <property type="entry name" value="PatD-like"/>
</dbReference>
<organism evidence="1 2">
    <name type="scientific">Zarconia navalis LEGE 11467</name>
    <dbReference type="NCBI Taxonomy" id="1828826"/>
    <lineage>
        <taxon>Bacteria</taxon>
        <taxon>Bacillati</taxon>
        <taxon>Cyanobacteriota</taxon>
        <taxon>Cyanophyceae</taxon>
        <taxon>Oscillatoriophycideae</taxon>
        <taxon>Oscillatoriales</taxon>
        <taxon>Oscillatoriales incertae sedis</taxon>
        <taxon>Zarconia</taxon>
        <taxon>Zarconia navalis</taxon>
    </lineage>
</organism>
<protein>
    <submittedName>
        <fullName evidence="1">Heterocyst frequency control protein PatD</fullName>
    </submittedName>
</protein>
<dbReference type="AlphaFoldDB" id="A0A928VX68"/>
<evidence type="ECO:0000313" key="1">
    <source>
        <dbReference type="EMBL" id="MBE9039315.1"/>
    </source>
</evidence>
<dbReference type="EMBL" id="JADEXN010000005">
    <property type="protein sequence ID" value="MBE9039315.1"/>
    <property type="molecule type" value="Genomic_DNA"/>
</dbReference>
<name>A0A928VX68_9CYAN</name>
<dbReference type="Proteomes" id="UP000621799">
    <property type="component" value="Unassembled WGS sequence"/>
</dbReference>
<accession>A0A928VX68</accession>
<sequence>MLPETFQERYDLLKQKLTQLSTSLDAGEIAGGELSAEIARLQSFFNQQVLSLPFSQLTATDFARTKSYNTELHKQLRLLATDAMFLGSAKQAVTVERRKGQLHDRLATLVRYCDVVLNSSPE</sequence>
<proteinExistence type="predicted"/>